<accession>E3BEC9</accession>
<sequence>MRKLTALSLCLLSFPTLANTLPQNNHAIVGINATELSKRVCYYQNHAYSEGAIIQVSDYFISCGAANDFETNGKLKWLLLNDSKPKRKNAQKSSNRSTNSYSVN</sequence>
<proteinExistence type="predicted"/>
<feature type="compositionally biased region" description="Polar residues" evidence="1">
    <location>
        <begin position="91"/>
        <end position="104"/>
    </location>
</feature>
<evidence type="ECO:0008006" key="5">
    <source>
        <dbReference type="Google" id="ProtNLM"/>
    </source>
</evidence>
<comment type="caution">
    <text evidence="3">The sequence shown here is derived from an EMBL/GenBank/DDBJ whole genome shotgun (WGS) entry which is preliminary data.</text>
</comment>
<dbReference type="Proteomes" id="UP000002943">
    <property type="component" value="Unassembled WGS sequence"/>
</dbReference>
<dbReference type="RefSeq" id="WP_009599218.1">
    <property type="nucleotide sequence ID" value="NZ_AEIU01000002.1"/>
</dbReference>
<dbReference type="InterPro" id="IPR009971">
    <property type="entry name" value="DUF1496"/>
</dbReference>
<name>E3BEC9_9VIBR</name>
<protein>
    <recommendedName>
        <fullName evidence="5">DUF1496 domain-containing protein</fullName>
    </recommendedName>
</protein>
<keyword evidence="2" id="KW-0732">Signal</keyword>
<evidence type="ECO:0000313" key="4">
    <source>
        <dbReference type="Proteomes" id="UP000002943"/>
    </source>
</evidence>
<keyword evidence="4" id="KW-1185">Reference proteome</keyword>
<dbReference type="EMBL" id="AEIU01000002">
    <property type="protein sequence ID" value="EFP98546.1"/>
    <property type="molecule type" value="Genomic_DNA"/>
</dbReference>
<dbReference type="Pfam" id="PF07383">
    <property type="entry name" value="DUF1496"/>
    <property type="match status" value="1"/>
</dbReference>
<feature type="region of interest" description="Disordered" evidence="1">
    <location>
        <begin position="85"/>
        <end position="104"/>
    </location>
</feature>
<feature type="chain" id="PRO_5003167255" description="DUF1496 domain-containing protein" evidence="2">
    <location>
        <begin position="19"/>
        <end position="104"/>
    </location>
</feature>
<gene>
    <name evidence="3" type="ORF">VIBC2010_08363</name>
</gene>
<dbReference type="OrthoDB" id="6400575at2"/>
<reference evidence="3 4" key="1">
    <citation type="journal article" date="2012" name="Int. J. Syst. Evol. Microbiol.">
        <title>Vibrio caribbeanicus sp. nov., isolated from the marine sponge Scleritoderma cyanea.</title>
        <authorList>
            <person name="Hoffmann M."/>
            <person name="Monday S.R."/>
            <person name="Allard M.W."/>
            <person name="Strain E.A."/>
            <person name="Whittaker P."/>
            <person name="Naum M."/>
            <person name="McCarthy P.J."/>
            <person name="Lopez J.V."/>
            <person name="Fischer M."/>
            <person name="Brown E.W."/>
        </authorList>
    </citation>
    <scope>NUCLEOTIDE SEQUENCE [LARGE SCALE GENOMIC DNA]</scope>
    <source>
        <strain evidence="3 4">ATCC BAA-2122</strain>
    </source>
</reference>
<dbReference type="AlphaFoldDB" id="E3BEC9"/>
<feature type="signal peptide" evidence="2">
    <location>
        <begin position="1"/>
        <end position="18"/>
    </location>
</feature>
<organism evidence="3 4">
    <name type="scientific">Vibrio caribbeanicus ATCC BAA-2122</name>
    <dbReference type="NCBI Taxonomy" id="796620"/>
    <lineage>
        <taxon>Bacteria</taxon>
        <taxon>Pseudomonadati</taxon>
        <taxon>Pseudomonadota</taxon>
        <taxon>Gammaproteobacteria</taxon>
        <taxon>Vibrionales</taxon>
        <taxon>Vibrionaceae</taxon>
        <taxon>Vibrio</taxon>
    </lineage>
</organism>
<evidence type="ECO:0000256" key="1">
    <source>
        <dbReference type="SAM" id="MobiDB-lite"/>
    </source>
</evidence>
<dbReference type="STRING" id="796620.VIBC2010_08363"/>
<evidence type="ECO:0000313" key="3">
    <source>
        <dbReference type="EMBL" id="EFP98546.1"/>
    </source>
</evidence>
<dbReference type="eggNOG" id="ENOG5033A83">
    <property type="taxonomic scope" value="Bacteria"/>
</dbReference>
<evidence type="ECO:0000256" key="2">
    <source>
        <dbReference type="SAM" id="SignalP"/>
    </source>
</evidence>